<keyword evidence="2" id="KW-0813">Transport</keyword>
<keyword evidence="5" id="KW-0812">Transmembrane</keyword>
<evidence type="ECO:0000256" key="1">
    <source>
        <dbReference type="ARBA" id="ARBA00004651"/>
    </source>
</evidence>
<dbReference type="InterPro" id="IPR036259">
    <property type="entry name" value="MFS_trans_sf"/>
</dbReference>
<evidence type="ECO:0000256" key="3">
    <source>
        <dbReference type="ARBA" id="ARBA00022475"/>
    </source>
</evidence>
<proteinExistence type="predicted"/>
<organism evidence="6">
    <name type="scientific">Brevibacterium koreense</name>
    <dbReference type="NCBI Taxonomy" id="3140787"/>
    <lineage>
        <taxon>Bacteria</taxon>
        <taxon>Bacillati</taxon>
        <taxon>Actinomycetota</taxon>
        <taxon>Actinomycetes</taxon>
        <taxon>Micrococcales</taxon>
        <taxon>Brevibacteriaceae</taxon>
        <taxon>Brevibacterium</taxon>
    </lineage>
</organism>
<dbReference type="AlphaFoldDB" id="A0AAU7UJ96"/>
<keyword evidence="4" id="KW-0769">Symport</keyword>
<dbReference type="InterPro" id="IPR051084">
    <property type="entry name" value="H+-coupled_symporters"/>
</dbReference>
<dbReference type="PANTHER" id="PTHR43528:SF1">
    <property type="entry name" value="ALPHA-KETOGLUTARATE PERMEASE"/>
    <property type="match status" value="1"/>
</dbReference>
<dbReference type="RefSeq" id="WP_350269497.1">
    <property type="nucleotide sequence ID" value="NZ_CP158281.1"/>
</dbReference>
<keyword evidence="5" id="KW-1133">Transmembrane helix</keyword>
<dbReference type="GO" id="GO:0005886">
    <property type="term" value="C:plasma membrane"/>
    <property type="evidence" value="ECO:0007669"/>
    <property type="project" value="UniProtKB-SubCell"/>
</dbReference>
<dbReference type="Gene3D" id="1.20.1250.20">
    <property type="entry name" value="MFS general substrate transporter like domains"/>
    <property type="match status" value="1"/>
</dbReference>
<keyword evidence="3" id="KW-1003">Cell membrane</keyword>
<accession>A0AAU7UJ96</accession>
<dbReference type="GO" id="GO:0015293">
    <property type="term" value="F:symporter activity"/>
    <property type="evidence" value="ECO:0007669"/>
    <property type="project" value="UniProtKB-KW"/>
</dbReference>
<feature type="transmembrane region" description="Helical" evidence="5">
    <location>
        <begin position="129"/>
        <end position="149"/>
    </location>
</feature>
<feature type="transmembrane region" description="Helical" evidence="5">
    <location>
        <begin position="102"/>
        <end position="122"/>
    </location>
</feature>
<sequence>MVGTDGVDAGRWRLPFLLTLPLGGAALWLRMKLDEPEAFSKATTQQQKNRQPFGKPSTGFKKHIVILIALVVLLNIGQHVALTYWPTDFAETLGHSQIENKLMLVALLLAMIIVVSPLGWLTDTIERKPFLYTSTTGFAVLSVPAFMLMQAEARDLQFLGLGIIALLQVMMQSCVSATLPAIFRSQVHFLGFAIDYDASTAIFGETTAAINTFVVKSTDSEPSPAVYLMGARIGWARRNPFLQRDHWMSDVSLRESRSQWPRRDG</sequence>
<protein>
    <submittedName>
        <fullName evidence="6">MFS transporter</fullName>
    </submittedName>
</protein>
<dbReference type="EMBL" id="CP158281">
    <property type="protein sequence ID" value="XBV88484.1"/>
    <property type="molecule type" value="Genomic_DNA"/>
</dbReference>
<comment type="subcellular location">
    <subcellularLocation>
        <location evidence="1">Cell membrane</location>
        <topology evidence="1">Multi-pass membrane protein</topology>
    </subcellularLocation>
</comment>
<keyword evidence="5" id="KW-0472">Membrane</keyword>
<evidence type="ECO:0000256" key="4">
    <source>
        <dbReference type="ARBA" id="ARBA00022847"/>
    </source>
</evidence>
<dbReference type="Pfam" id="PF07690">
    <property type="entry name" value="MFS_1"/>
    <property type="match status" value="1"/>
</dbReference>
<reference evidence="6" key="1">
    <citation type="submission" date="2024-06" db="EMBL/GenBank/DDBJ databases">
        <title>Brevibacterium koreense sp. nov., isolated from jogae-jeotgal, a Korean fermented seafood.</title>
        <authorList>
            <person name="Whon T.W."/>
            <person name="Nam S."/>
            <person name="Kim Y."/>
        </authorList>
    </citation>
    <scope>NUCLEOTIDE SEQUENCE</scope>
    <source>
        <strain evidence="6">CBA3109</strain>
    </source>
</reference>
<dbReference type="SUPFAM" id="SSF103473">
    <property type="entry name" value="MFS general substrate transporter"/>
    <property type="match status" value="1"/>
</dbReference>
<feature type="transmembrane region" description="Helical" evidence="5">
    <location>
        <begin position="64"/>
        <end position="82"/>
    </location>
</feature>
<evidence type="ECO:0000256" key="2">
    <source>
        <dbReference type="ARBA" id="ARBA00022448"/>
    </source>
</evidence>
<feature type="transmembrane region" description="Helical" evidence="5">
    <location>
        <begin position="12"/>
        <end position="31"/>
    </location>
</feature>
<dbReference type="InterPro" id="IPR011701">
    <property type="entry name" value="MFS"/>
</dbReference>
<gene>
    <name evidence="6" type="ORF">AAFP32_13075</name>
</gene>
<dbReference type="PANTHER" id="PTHR43528">
    <property type="entry name" value="ALPHA-KETOGLUTARATE PERMEASE"/>
    <property type="match status" value="1"/>
</dbReference>
<evidence type="ECO:0000313" key="6">
    <source>
        <dbReference type="EMBL" id="XBV88484.1"/>
    </source>
</evidence>
<feature type="transmembrane region" description="Helical" evidence="5">
    <location>
        <begin position="161"/>
        <end position="183"/>
    </location>
</feature>
<name>A0AAU7UJ96_9MICO</name>
<dbReference type="KEGG" id="bkr:AAFP32_13075"/>
<evidence type="ECO:0000256" key="5">
    <source>
        <dbReference type="SAM" id="Phobius"/>
    </source>
</evidence>